<dbReference type="Proteomes" id="UP000182771">
    <property type="component" value="Unassembled WGS sequence"/>
</dbReference>
<evidence type="ECO:0008006" key="3">
    <source>
        <dbReference type="Google" id="ProtNLM"/>
    </source>
</evidence>
<dbReference type="OrthoDB" id="1148707at2"/>
<dbReference type="AlphaFoldDB" id="A0A1H2QSF1"/>
<proteinExistence type="predicted"/>
<evidence type="ECO:0000313" key="2">
    <source>
        <dbReference type="Proteomes" id="UP000182771"/>
    </source>
</evidence>
<gene>
    <name evidence="1" type="ORF">SAMN05444420_101245</name>
</gene>
<accession>A0A1H2QSF1</accession>
<dbReference type="GeneID" id="85017885"/>
<reference evidence="1 2" key="1">
    <citation type="submission" date="2016-10" db="EMBL/GenBank/DDBJ databases">
        <authorList>
            <person name="Varghese N."/>
            <person name="Submissions S."/>
        </authorList>
    </citation>
    <scope>NUCLEOTIDE SEQUENCE [LARGE SCALE GENOMIC DNA]</scope>
    <source>
        <strain evidence="1 2">DSM 11449</strain>
    </source>
</reference>
<dbReference type="EMBL" id="FNND01000001">
    <property type="protein sequence ID" value="SDW10123.1"/>
    <property type="molecule type" value="Genomic_DNA"/>
</dbReference>
<dbReference type="RefSeq" id="WP_016419540.1">
    <property type="nucleotide sequence ID" value="NZ_FNND01000001.1"/>
</dbReference>
<organism evidence="1 2">
    <name type="scientific">Capnocytophaga granulosa</name>
    <dbReference type="NCBI Taxonomy" id="45242"/>
    <lineage>
        <taxon>Bacteria</taxon>
        <taxon>Pseudomonadati</taxon>
        <taxon>Bacteroidota</taxon>
        <taxon>Flavobacteriia</taxon>
        <taxon>Flavobacteriales</taxon>
        <taxon>Flavobacteriaceae</taxon>
        <taxon>Capnocytophaga</taxon>
    </lineage>
</organism>
<comment type="caution">
    <text evidence="1">The sequence shown here is derived from an EMBL/GenBank/DDBJ whole genome shotgun (WGS) entry which is preliminary data.</text>
</comment>
<dbReference type="PROSITE" id="PS51257">
    <property type="entry name" value="PROKAR_LIPOPROTEIN"/>
    <property type="match status" value="1"/>
</dbReference>
<evidence type="ECO:0000313" key="1">
    <source>
        <dbReference type="EMBL" id="SDW10123.1"/>
    </source>
</evidence>
<protein>
    <recommendedName>
        <fullName evidence="3">Lipoprotein</fullName>
    </recommendedName>
</protein>
<name>A0A1H2QSF1_9FLAO</name>
<sequence>MNRFIIILATLLLLGCQKKQMQLPQVQDTKITSVEDYSQVYISYEESTGEAKLNANGLISSTNWVLHIDKRNKLHKVAPLFIKLQEKRTNPRNPHSNPDAHLYISLADIPHKCLGFMDVTNLTLLPYDPQKMSEYGNTPIFVYPDGFRLKENKGEKTPWNEFGVYKNVFYIWIFSGDMTFQQFVDIYYTMLHQQTDGPITRIMIND</sequence>
<keyword evidence="2" id="KW-1185">Reference proteome</keyword>